<dbReference type="OrthoDB" id="2522632at2759"/>
<keyword evidence="2" id="KW-1185">Reference proteome</keyword>
<evidence type="ECO:0000313" key="2">
    <source>
        <dbReference type="Proteomes" id="UP000777482"/>
    </source>
</evidence>
<dbReference type="InterPro" id="IPR036397">
    <property type="entry name" value="RNaseH_sf"/>
</dbReference>
<reference evidence="1 2" key="1">
    <citation type="submission" date="2020-11" db="EMBL/GenBank/DDBJ databases">
        <title>Kefir isolates.</title>
        <authorList>
            <person name="Marcisauskas S."/>
            <person name="Kim Y."/>
            <person name="Blasche S."/>
        </authorList>
    </citation>
    <scope>NUCLEOTIDE SEQUENCE [LARGE SCALE GENOMIC DNA]</scope>
    <source>
        <strain evidence="1 2">KR</strain>
    </source>
</reference>
<sequence>MTSIVRTTTTRASRLAVGTGDAGSWLLQSSARPSSPVYTPIKTLPPARTFTSSALRLARGGPIKVSPDFTWRRPFRGTPAASNVTLVTTDFDADAVLETLTSKRISIDAEPGVRPNISPGALHRSWSDTYDPIHSLRDGVFALADGDGVILLWLAKMKRLPRRLKEILEDPNIEKETIGAHWFVRTVLNESEFFDTRPQNVVCLRNLAEVGWPYANDDDARMSHDQWVLQFAEKAFETRHAVQCKQTGFHVHALSKETLELLINRAWFAFCLGHEARHRIADRFGSKVDRDRTLGRILAEAVLSRERIKTMLVDKATQGATFNAEAIEAQRKFKEHRKRWFEEMQQQNGGR</sequence>
<protein>
    <submittedName>
        <fullName evidence="1">Uncharacterized protein</fullName>
    </submittedName>
</protein>
<dbReference type="EMBL" id="PUHQ01000013">
    <property type="protein sequence ID" value="KAG0664614.1"/>
    <property type="molecule type" value="Genomic_DNA"/>
</dbReference>
<dbReference type="Proteomes" id="UP000777482">
    <property type="component" value="Unassembled WGS sequence"/>
</dbReference>
<dbReference type="Gene3D" id="3.30.420.10">
    <property type="entry name" value="Ribonuclease H-like superfamily/Ribonuclease H"/>
    <property type="match status" value="1"/>
</dbReference>
<organism evidence="1 2">
    <name type="scientific">Rhodotorula mucilaginosa</name>
    <name type="common">Yeast</name>
    <name type="synonym">Rhodotorula rubra</name>
    <dbReference type="NCBI Taxonomy" id="5537"/>
    <lineage>
        <taxon>Eukaryota</taxon>
        <taxon>Fungi</taxon>
        <taxon>Dikarya</taxon>
        <taxon>Basidiomycota</taxon>
        <taxon>Pucciniomycotina</taxon>
        <taxon>Microbotryomycetes</taxon>
        <taxon>Sporidiobolales</taxon>
        <taxon>Sporidiobolaceae</taxon>
        <taxon>Rhodotorula</taxon>
    </lineage>
</organism>
<proteinExistence type="predicted"/>
<comment type="caution">
    <text evidence="1">The sequence shown here is derived from an EMBL/GenBank/DDBJ whole genome shotgun (WGS) entry which is preliminary data.</text>
</comment>
<name>A0A9P6W5Q9_RHOMI</name>
<evidence type="ECO:0000313" key="1">
    <source>
        <dbReference type="EMBL" id="KAG0664614.1"/>
    </source>
</evidence>
<gene>
    <name evidence="1" type="ORF">C6P46_001210</name>
</gene>
<dbReference type="AlphaFoldDB" id="A0A9P6W5Q9"/>
<dbReference type="GO" id="GO:0003676">
    <property type="term" value="F:nucleic acid binding"/>
    <property type="evidence" value="ECO:0007669"/>
    <property type="project" value="InterPro"/>
</dbReference>
<accession>A0A9P6W5Q9</accession>